<gene>
    <name evidence="2" type="ORF">EZS27_010190</name>
</gene>
<proteinExistence type="predicted"/>
<keyword evidence="1" id="KW-0472">Membrane</keyword>
<feature type="non-terminal residue" evidence="2">
    <location>
        <position position="1"/>
    </location>
</feature>
<evidence type="ECO:0000313" key="2">
    <source>
        <dbReference type="EMBL" id="KAA6342054.1"/>
    </source>
</evidence>
<dbReference type="EMBL" id="SNRY01000348">
    <property type="protein sequence ID" value="KAA6342054.1"/>
    <property type="molecule type" value="Genomic_DNA"/>
</dbReference>
<accession>A0A5J4S7H3</accession>
<evidence type="ECO:0000256" key="1">
    <source>
        <dbReference type="SAM" id="Phobius"/>
    </source>
</evidence>
<dbReference type="AlphaFoldDB" id="A0A5J4S7H3"/>
<name>A0A5J4S7H3_9ZZZZ</name>
<comment type="caution">
    <text evidence="2">The sequence shown here is derived from an EMBL/GenBank/DDBJ whole genome shotgun (WGS) entry which is preliminary data.</text>
</comment>
<reference evidence="2" key="1">
    <citation type="submission" date="2019-03" db="EMBL/GenBank/DDBJ databases">
        <title>Single cell metagenomics reveals metabolic interactions within the superorganism composed of flagellate Streblomastix strix and complex community of Bacteroidetes bacteria on its surface.</title>
        <authorList>
            <person name="Treitli S.C."/>
            <person name="Kolisko M."/>
            <person name="Husnik F."/>
            <person name="Keeling P."/>
            <person name="Hampl V."/>
        </authorList>
    </citation>
    <scope>NUCLEOTIDE SEQUENCE</scope>
    <source>
        <strain evidence="2">STM</strain>
    </source>
</reference>
<keyword evidence="1" id="KW-0812">Transmembrane</keyword>
<keyword evidence="1" id="KW-1133">Transmembrane helix</keyword>
<sequence length="99" mass="11348">MCWGIVFCNLTDIVILVFYAKKIIPVNFRMEIKILFPVVLSSLFMGIGIYFLIHFFAVSQWKLLLGVVTGAVLYTGMCVLLKLPEVNFLINNSLKLFRK</sequence>
<feature type="transmembrane region" description="Helical" evidence="1">
    <location>
        <begin position="63"/>
        <end position="83"/>
    </location>
</feature>
<organism evidence="2">
    <name type="scientific">termite gut metagenome</name>
    <dbReference type="NCBI Taxonomy" id="433724"/>
    <lineage>
        <taxon>unclassified sequences</taxon>
        <taxon>metagenomes</taxon>
        <taxon>organismal metagenomes</taxon>
    </lineage>
</organism>
<feature type="transmembrane region" description="Helical" evidence="1">
    <location>
        <begin position="34"/>
        <end position="57"/>
    </location>
</feature>
<protein>
    <submittedName>
        <fullName evidence="2">Teichuronic acid biosynthesis protein TuaB</fullName>
    </submittedName>
</protein>